<dbReference type="GO" id="GO:0016740">
    <property type="term" value="F:transferase activity"/>
    <property type="evidence" value="ECO:0007669"/>
    <property type="project" value="UniProtKB-KW"/>
</dbReference>
<dbReference type="SUPFAM" id="SSF51161">
    <property type="entry name" value="Trimeric LpxA-like enzymes"/>
    <property type="match status" value="1"/>
</dbReference>
<keyword evidence="2" id="KW-0808">Transferase</keyword>
<dbReference type="AlphaFoldDB" id="A0A2J6WPG8"/>
<dbReference type="Proteomes" id="UP000242881">
    <property type="component" value="Unassembled WGS sequence"/>
</dbReference>
<evidence type="ECO:0000256" key="1">
    <source>
        <dbReference type="ARBA" id="ARBA00007274"/>
    </source>
</evidence>
<dbReference type="InterPro" id="IPR050179">
    <property type="entry name" value="Trans_hexapeptide_repeat"/>
</dbReference>
<proteinExistence type="inferred from homology"/>
<dbReference type="RefSeq" id="WP_424604969.1">
    <property type="nucleotide sequence ID" value="NZ_JBNAVA010000002.1"/>
</dbReference>
<dbReference type="Pfam" id="PF00132">
    <property type="entry name" value="Hexapep"/>
    <property type="match status" value="3"/>
</dbReference>
<evidence type="ECO:0000313" key="2">
    <source>
        <dbReference type="EMBL" id="PMP72255.1"/>
    </source>
</evidence>
<dbReference type="PANTHER" id="PTHR43300:SF4">
    <property type="entry name" value="ACYL-[ACYL-CARRIER-PROTEIN]--UDP-N-ACETYLGLUCOSAMINE O-ACYLTRANSFERASE"/>
    <property type="match status" value="1"/>
</dbReference>
<reference evidence="2 3" key="1">
    <citation type="submission" date="2018-01" db="EMBL/GenBank/DDBJ databases">
        <title>Metagenomic assembled genomes from two thermal pools in the Uzon Caldera, Kamchatka, Russia.</title>
        <authorList>
            <person name="Wilkins L."/>
            <person name="Ettinger C."/>
        </authorList>
    </citation>
    <scope>NUCLEOTIDE SEQUENCE [LARGE SCALE GENOMIC DNA]</scope>
    <source>
        <strain evidence="2">ZAV-05</strain>
    </source>
</reference>
<protein>
    <submittedName>
        <fullName evidence="2">N-acetyltransferase</fullName>
    </submittedName>
</protein>
<gene>
    <name evidence="2" type="ORF">C0187_02150</name>
</gene>
<dbReference type="InterPro" id="IPR001451">
    <property type="entry name" value="Hexapep"/>
</dbReference>
<dbReference type="PANTHER" id="PTHR43300">
    <property type="entry name" value="ACETYLTRANSFERASE"/>
    <property type="match status" value="1"/>
</dbReference>
<dbReference type="EMBL" id="PNIN01000025">
    <property type="protein sequence ID" value="PMP72255.1"/>
    <property type="molecule type" value="Genomic_DNA"/>
</dbReference>
<name>A0A2J6WPG8_9BACT</name>
<dbReference type="CDD" id="cd03358">
    <property type="entry name" value="LbH_WxcM_N_like"/>
    <property type="match status" value="1"/>
</dbReference>
<organism evidence="2 3">
    <name type="scientific">Calditerrivibrio nitroreducens</name>
    <dbReference type="NCBI Taxonomy" id="477976"/>
    <lineage>
        <taxon>Bacteria</taxon>
        <taxon>Pseudomonadati</taxon>
        <taxon>Deferribacterota</taxon>
        <taxon>Deferribacteres</taxon>
        <taxon>Deferribacterales</taxon>
        <taxon>Calditerrivibrionaceae</taxon>
    </lineage>
</organism>
<evidence type="ECO:0000313" key="3">
    <source>
        <dbReference type="Proteomes" id="UP000242881"/>
    </source>
</evidence>
<accession>A0A2J6WPG8</accession>
<dbReference type="InterPro" id="IPR011004">
    <property type="entry name" value="Trimer_LpxA-like_sf"/>
</dbReference>
<dbReference type="Gene3D" id="2.160.10.10">
    <property type="entry name" value="Hexapeptide repeat proteins"/>
    <property type="match status" value="1"/>
</dbReference>
<comment type="caution">
    <text evidence="2">The sequence shown here is derived from an EMBL/GenBank/DDBJ whole genome shotgun (WGS) entry which is preliminary data.</text>
</comment>
<comment type="similarity">
    <text evidence="1">Belongs to the transferase hexapeptide repeat family.</text>
</comment>
<sequence>MNYFVHSSSFVDENVEIGDGTKIWHFCHILPGTRIGKNCSFGQNCMVGPNVIVGNNVKVQNNVSIYEGLIIEDDVFLGPSCVLTNVTNPRSQVNRKNFYEKTVLKKGCTIGANATIVCGITVGRYAFISAGAVVVKDVPDYALMVGVPAKQRGWMSRHGHILKNPDKDGVMVCPESGLRYKELEPGVLRCLDIDEEAPLPPDLAVGKLFYDDLKKR</sequence>